<reference evidence="1" key="1">
    <citation type="journal article" date="2020" name="New Phytol.">
        <title>Comparative genomics reveals dynamic genome evolution in host specialist ectomycorrhizal fungi.</title>
        <authorList>
            <person name="Lofgren L.A."/>
            <person name="Nguyen N.H."/>
            <person name="Vilgalys R."/>
            <person name="Ruytinx J."/>
            <person name="Liao H.L."/>
            <person name="Branco S."/>
            <person name="Kuo A."/>
            <person name="LaButti K."/>
            <person name="Lipzen A."/>
            <person name="Andreopoulos W."/>
            <person name="Pangilinan J."/>
            <person name="Riley R."/>
            <person name="Hundley H."/>
            <person name="Na H."/>
            <person name="Barry K."/>
            <person name="Grigoriev I.V."/>
            <person name="Stajich J.E."/>
            <person name="Kennedy P.G."/>
        </authorList>
    </citation>
    <scope>NUCLEOTIDE SEQUENCE</scope>
    <source>
        <strain evidence="1">FC203</strain>
    </source>
</reference>
<keyword evidence="2" id="KW-1185">Reference proteome</keyword>
<comment type="caution">
    <text evidence="1">The sequence shown here is derived from an EMBL/GenBank/DDBJ whole genome shotgun (WGS) entry which is preliminary data.</text>
</comment>
<organism evidence="1 2">
    <name type="scientific">Suillus fuscotomentosus</name>
    <dbReference type="NCBI Taxonomy" id="1912939"/>
    <lineage>
        <taxon>Eukaryota</taxon>
        <taxon>Fungi</taxon>
        <taxon>Dikarya</taxon>
        <taxon>Basidiomycota</taxon>
        <taxon>Agaricomycotina</taxon>
        <taxon>Agaricomycetes</taxon>
        <taxon>Agaricomycetidae</taxon>
        <taxon>Boletales</taxon>
        <taxon>Suillineae</taxon>
        <taxon>Suillaceae</taxon>
        <taxon>Suillus</taxon>
    </lineage>
</organism>
<dbReference type="RefSeq" id="XP_041228486.1">
    <property type="nucleotide sequence ID" value="XM_041366629.1"/>
</dbReference>
<evidence type="ECO:0000313" key="2">
    <source>
        <dbReference type="Proteomes" id="UP001195769"/>
    </source>
</evidence>
<dbReference type="Proteomes" id="UP001195769">
    <property type="component" value="Unassembled WGS sequence"/>
</dbReference>
<gene>
    <name evidence="1" type="ORF">F5891DRAFT_1186048</name>
</gene>
<dbReference type="EMBL" id="JABBWK010000015">
    <property type="protein sequence ID" value="KAG1902911.1"/>
    <property type="molecule type" value="Genomic_DNA"/>
</dbReference>
<evidence type="ECO:0000313" key="1">
    <source>
        <dbReference type="EMBL" id="KAG1902911.1"/>
    </source>
</evidence>
<protein>
    <submittedName>
        <fullName evidence="1">Uncharacterized protein</fullName>
    </submittedName>
</protein>
<dbReference type="GeneID" id="64660927"/>
<dbReference type="AlphaFoldDB" id="A0AAD4EBI3"/>
<proteinExistence type="predicted"/>
<sequence>MTEANIRSAAIEEGVANSLYGMAINVDQLHLLESVKHLVVTSRALVILHLRVPFPTDKLHDPLFDSFSKNRFSLSTYGGPNMYLLSNKYNYDEYIIYYEQLCNPVFDMVTCLPLDPPGDSDLTESSDDVTLCGHIYYEVESSDEYVWDTDGDKSGWKTTNGDTEDNDIPFLFDCEISDEEKTEDISLKQEESEDITHGQEEIEDIIRGAPPATISVLKEVGDITSRQEEIEDITGGVPIMTISELFCATQSK</sequence>
<accession>A0AAD4EBI3</accession>
<name>A0AAD4EBI3_9AGAM</name>